<protein>
    <submittedName>
        <fullName evidence="1">TIGR02117 family protein</fullName>
    </submittedName>
</protein>
<proteinExistence type="predicted"/>
<name>A0A975K9W7_9SPHN</name>
<keyword evidence="2" id="KW-1185">Reference proteome</keyword>
<organism evidence="1 2">
    <name type="scientific">Sphingobium phenoxybenzoativorans</name>
    <dbReference type="NCBI Taxonomy" id="1592790"/>
    <lineage>
        <taxon>Bacteria</taxon>
        <taxon>Pseudomonadati</taxon>
        <taxon>Pseudomonadota</taxon>
        <taxon>Alphaproteobacteria</taxon>
        <taxon>Sphingomonadales</taxon>
        <taxon>Sphingomonadaceae</taxon>
        <taxon>Sphingobium</taxon>
    </lineage>
</organism>
<dbReference type="EMBL" id="CP073910">
    <property type="protein sequence ID" value="QUT07039.1"/>
    <property type="molecule type" value="Genomic_DNA"/>
</dbReference>
<accession>A0A975K9W7</accession>
<dbReference type="InterPro" id="IPR011727">
    <property type="entry name" value="CHP02117"/>
</dbReference>
<dbReference type="RefSeq" id="WP_212610276.1">
    <property type="nucleotide sequence ID" value="NZ_CP073910.1"/>
</dbReference>
<dbReference type="NCBIfam" id="TIGR02117">
    <property type="entry name" value="chp_urease_rgn"/>
    <property type="match status" value="1"/>
</dbReference>
<evidence type="ECO:0000313" key="2">
    <source>
        <dbReference type="Proteomes" id="UP000681425"/>
    </source>
</evidence>
<sequence>MLWPHSRWLRAGIAFIALPLLILLAVLAGPIIPANRGWVPPRSGVTIYVYTNGVHTGLVLPAVNPLHDWRGRIRASDLPDPRRAGSWLIFGWGQRDFYLNTPRWSDVRIGTALRAMIGSDRTLVHVDHIRRVWNGPDLRPILLTEYQYLRLTRLLESDFAPGAAIRGYAADDVFYPGRGRYSAVTTCNEWTGAKLRAIGVRIGVWTPTASGVMRWFPTPAKEI</sequence>
<dbReference type="Proteomes" id="UP000681425">
    <property type="component" value="Chromosome"/>
</dbReference>
<dbReference type="KEGG" id="spph:KFK14_06325"/>
<dbReference type="AlphaFoldDB" id="A0A975K9W7"/>
<evidence type="ECO:0000313" key="1">
    <source>
        <dbReference type="EMBL" id="QUT07039.1"/>
    </source>
</evidence>
<reference evidence="1" key="1">
    <citation type="submission" date="2021-04" db="EMBL/GenBank/DDBJ databases">
        <title>Isolation of p-tert-butylphenol degrading bacteria Sphingobium phenoxybenzoativorans Tas13 from active sludge.</title>
        <authorList>
            <person name="Li Y."/>
        </authorList>
    </citation>
    <scope>NUCLEOTIDE SEQUENCE</scope>
    <source>
        <strain evidence="1">Tas13</strain>
    </source>
</reference>
<dbReference type="Pfam" id="PF09601">
    <property type="entry name" value="DUF2459"/>
    <property type="match status" value="1"/>
</dbReference>
<gene>
    <name evidence="1" type="ORF">KFK14_06325</name>
</gene>